<dbReference type="Pfam" id="PF13564">
    <property type="entry name" value="DoxX_2"/>
    <property type="match status" value="1"/>
</dbReference>
<keyword evidence="3 5" id="KW-1133">Transmembrane helix</keyword>
<evidence type="ECO:0000256" key="5">
    <source>
        <dbReference type="SAM" id="Phobius"/>
    </source>
</evidence>
<evidence type="ECO:0000256" key="3">
    <source>
        <dbReference type="ARBA" id="ARBA00022989"/>
    </source>
</evidence>
<feature type="transmembrane region" description="Helical" evidence="5">
    <location>
        <begin position="68"/>
        <end position="88"/>
    </location>
</feature>
<evidence type="ECO:0000256" key="4">
    <source>
        <dbReference type="ARBA" id="ARBA00023136"/>
    </source>
</evidence>
<comment type="subcellular location">
    <subcellularLocation>
        <location evidence="1">Membrane</location>
        <topology evidence="1">Multi-pass membrane protein</topology>
    </subcellularLocation>
</comment>
<reference evidence="6 7" key="1">
    <citation type="submission" date="2024-06" db="EMBL/GenBank/DDBJ databases">
        <title>The Natural Products Discovery Center: Release of the First 8490 Sequenced Strains for Exploring Actinobacteria Biosynthetic Diversity.</title>
        <authorList>
            <person name="Kalkreuter E."/>
            <person name="Kautsar S.A."/>
            <person name="Yang D."/>
            <person name="Bader C.D."/>
            <person name="Teijaro C.N."/>
            <person name="Fluegel L."/>
            <person name="Davis C.M."/>
            <person name="Simpson J.R."/>
            <person name="Lauterbach L."/>
            <person name="Steele A.D."/>
            <person name="Gui C."/>
            <person name="Meng S."/>
            <person name="Li G."/>
            <person name="Viehrig K."/>
            <person name="Ye F."/>
            <person name="Su P."/>
            <person name="Kiefer A.F."/>
            <person name="Nichols A."/>
            <person name="Cepeda A.J."/>
            <person name="Yan W."/>
            <person name="Fan B."/>
            <person name="Jiang Y."/>
            <person name="Adhikari A."/>
            <person name="Zheng C.-J."/>
            <person name="Schuster L."/>
            <person name="Cowan T.M."/>
            <person name="Smanski M.J."/>
            <person name="Chevrette M.G."/>
            <person name="De Carvalho L.P.S."/>
            <person name="Shen B."/>
        </authorList>
    </citation>
    <scope>NUCLEOTIDE SEQUENCE [LARGE SCALE GENOMIC DNA]</scope>
    <source>
        <strain evidence="6 7">NPDC046851</strain>
    </source>
</reference>
<sequence>MFIAAAVLSALLAFAALGAGIPKITLKGSVPELLQEHLGVSASLTRLIGVAEAAAAVGLVAGIFWHPLGIAAAAGLVIVFAGAVVYHGRAGDYADPKARGGAIGPIVLGLVALAAIATSALTI</sequence>
<dbReference type="RefSeq" id="WP_359697295.1">
    <property type="nucleotide sequence ID" value="NZ_JBEYXT010000092.1"/>
</dbReference>
<evidence type="ECO:0000256" key="1">
    <source>
        <dbReference type="ARBA" id="ARBA00004141"/>
    </source>
</evidence>
<keyword evidence="2 5" id="KW-0812">Transmembrane</keyword>
<keyword evidence="7" id="KW-1185">Reference proteome</keyword>
<evidence type="ECO:0000313" key="7">
    <source>
        <dbReference type="Proteomes" id="UP001551189"/>
    </source>
</evidence>
<gene>
    <name evidence="6" type="ORF">ABZ931_20515</name>
</gene>
<feature type="transmembrane region" description="Helical" evidence="5">
    <location>
        <begin position="100"/>
        <end position="121"/>
    </location>
</feature>
<dbReference type="Proteomes" id="UP001551189">
    <property type="component" value="Unassembled WGS sequence"/>
</dbReference>
<protein>
    <submittedName>
        <fullName evidence="6">DoxX family protein</fullName>
    </submittedName>
</protein>
<organism evidence="6 7">
    <name type="scientific">Streptomyces neyagawaensis</name>
    <dbReference type="NCBI Taxonomy" id="42238"/>
    <lineage>
        <taxon>Bacteria</taxon>
        <taxon>Bacillati</taxon>
        <taxon>Actinomycetota</taxon>
        <taxon>Actinomycetes</taxon>
        <taxon>Kitasatosporales</taxon>
        <taxon>Streptomycetaceae</taxon>
        <taxon>Streptomyces</taxon>
    </lineage>
</organism>
<comment type="caution">
    <text evidence="6">The sequence shown here is derived from an EMBL/GenBank/DDBJ whole genome shotgun (WGS) entry which is preliminary data.</text>
</comment>
<evidence type="ECO:0000313" key="6">
    <source>
        <dbReference type="EMBL" id="MEU6803372.1"/>
    </source>
</evidence>
<dbReference type="InterPro" id="IPR032808">
    <property type="entry name" value="DoxX"/>
</dbReference>
<evidence type="ECO:0000256" key="2">
    <source>
        <dbReference type="ARBA" id="ARBA00022692"/>
    </source>
</evidence>
<dbReference type="EMBL" id="JBEYXT010000092">
    <property type="protein sequence ID" value="MEU6803372.1"/>
    <property type="molecule type" value="Genomic_DNA"/>
</dbReference>
<name>A0ABV3B1R3_9ACTN</name>
<proteinExistence type="predicted"/>
<accession>A0ABV3B1R3</accession>
<keyword evidence="4 5" id="KW-0472">Membrane</keyword>